<keyword evidence="1" id="KW-0812">Transmembrane</keyword>
<organism evidence="2 3">
    <name type="scientific">Rhizoctonia solani</name>
    <dbReference type="NCBI Taxonomy" id="456999"/>
    <lineage>
        <taxon>Eukaryota</taxon>
        <taxon>Fungi</taxon>
        <taxon>Dikarya</taxon>
        <taxon>Basidiomycota</taxon>
        <taxon>Agaricomycotina</taxon>
        <taxon>Agaricomycetes</taxon>
        <taxon>Cantharellales</taxon>
        <taxon>Ceratobasidiaceae</taxon>
        <taxon>Rhizoctonia</taxon>
    </lineage>
</organism>
<gene>
    <name evidence="2" type="ORF">RDB_LOCUS70183</name>
</gene>
<keyword evidence="1" id="KW-0472">Membrane</keyword>
<dbReference type="EMBL" id="CAJMXA010001654">
    <property type="protein sequence ID" value="CAE6467182.1"/>
    <property type="molecule type" value="Genomic_DNA"/>
</dbReference>
<feature type="non-terminal residue" evidence="2">
    <location>
        <position position="1"/>
    </location>
</feature>
<reference evidence="2" key="1">
    <citation type="submission" date="2021-01" db="EMBL/GenBank/DDBJ databases">
        <authorList>
            <person name="Kaushik A."/>
        </authorList>
    </citation>
    <scope>NUCLEOTIDE SEQUENCE</scope>
    <source>
        <strain evidence="2">AG6-10EEA</strain>
    </source>
</reference>
<evidence type="ECO:0000256" key="1">
    <source>
        <dbReference type="SAM" id="Phobius"/>
    </source>
</evidence>
<evidence type="ECO:0000313" key="2">
    <source>
        <dbReference type="EMBL" id="CAE6467182.1"/>
    </source>
</evidence>
<evidence type="ECO:0000313" key="3">
    <source>
        <dbReference type="Proteomes" id="UP000663853"/>
    </source>
</evidence>
<sequence length="317" mass="36656">MMVSRQDSSTLLKLLWDDRTNFLKAFTFTSSPGTCGVFFLLWQWIYLEKDLGEHSDRNFLIISLNELIWRYILVHTTEQNVPMVQINNSLSPISSVWDKGRKTISLEDSQTIFKACSVRLAPSDPSVHTPLGPSGVPLLFRLVVQALHPGAVDLLPMVFRQSVDYMWGTVRVRDPEAPDEMLVDCFRILFDHYVMVSDYLHRRGISAQPVLEQLIIVMIESDLFDLVGTVLPLCDRAVKSFLRNFRTIVGYGQQRYIPREYLGEHCRYYIRDWFKFKCQLVLLSCGMSISGVDDLAKLKAYNPHYRWCDGVWEKPCT</sequence>
<dbReference type="Proteomes" id="UP000663853">
    <property type="component" value="Unassembled WGS sequence"/>
</dbReference>
<proteinExistence type="predicted"/>
<feature type="transmembrane region" description="Helical" evidence="1">
    <location>
        <begin position="21"/>
        <end position="45"/>
    </location>
</feature>
<name>A0A8H3BWC3_9AGAM</name>
<comment type="caution">
    <text evidence="2">The sequence shown here is derived from an EMBL/GenBank/DDBJ whole genome shotgun (WGS) entry which is preliminary data.</text>
</comment>
<protein>
    <submittedName>
        <fullName evidence="2">Uncharacterized protein</fullName>
    </submittedName>
</protein>
<dbReference type="AlphaFoldDB" id="A0A8H3BWC3"/>
<keyword evidence="1" id="KW-1133">Transmembrane helix</keyword>
<accession>A0A8H3BWC3</accession>